<dbReference type="EMBL" id="KK198760">
    <property type="protein sequence ID" value="KCW59171.1"/>
    <property type="molecule type" value="Genomic_DNA"/>
</dbReference>
<gene>
    <name evidence="1" type="ORF">EUGRSUZ_H01808</name>
</gene>
<proteinExistence type="predicted"/>
<name>A0A059AZU1_EUCGR</name>
<evidence type="ECO:0000313" key="1">
    <source>
        <dbReference type="EMBL" id="KCW59171.1"/>
    </source>
</evidence>
<dbReference type="InParanoid" id="A0A059AZU1"/>
<organism evidence="1">
    <name type="scientific">Eucalyptus grandis</name>
    <name type="common">Flooded gum</name>
    <dbReference type="NCBI Taxonomy" id="71139"/>
    <lineage>
        <taxon>Eukaryota</taxon>
        <taxon>Viridiplantae</taxon>
        <taxon>Streptophyta</taxon>
        <taxon>Embryophyta</taxon>
        <taxon>Tracheophyta</taxon>
        <taxon>Spermatophyta</taxon>
        <taxon>Magnoliopsida</taxon>
        <taxon>eudicotyledons</taxon>
        <taxon>Gunneridae</taxon>
        <taxon>Pentapetalae</taxon>
        <taxon>rosids</taxon>
        <taxon>malvids</taxon>
        <taxon>Myrtales</taxon>
        <taxon>Myrtaceae</taxon>
        <taxon>Myrtoideae</taxon>
        <taxon>Eucalypteae</taxon>
        <taxon>Eucalyptus</taxon>
    </lineage>
</organism>
<dbReference type="eggNOG" id="ENOG502QQJE">
    <property type="taxonomic scope" value="Eukaryota"/>
</dbReference>
<accession>A0A059AZU1</accession>
<dbReference type="AlphaFoldDB" id="A0A059AZU1"/>
<dbReference type="Gramene" id="KCW59171">
    <property type="protein sequence ID" value="KCW59171"/>
    <property type="gene ID" value="EUGRSUZ_H01808"/>
</dbReference>
<sequence>MTVRRLPRFRGEDVRTGFLPSRRHRRLQRRRGLEESRITVLILSERTTLRLGGDLMSSVKEGDGVEEAQGDSWCCPCSTEWSRGRFDGRERGLWQGIGQSPICAIGIIMTMGNHDNQCC</sequence>
<reference evidence="1" key="1">
    <citation type="submission" date="2013-07" db="EMBL/GenBank/DDBJ databases">
        <title>The genome of Eucalyptus grandis.</title>
        <authorList>
            <person name="Schmutz J."/>
            <person name="Hayes R."/>
            <person name="Myburg A."/>
            <person name="Tuskan G."/>
            <person name="Grattapaglia D."/>
            <person name="Rokhsar D.S."/>
        </authorList>
    </citation>
    <scope>NUCLEOTIDE SEQUENCE</scope>
    <source>
        <tissue evidence="1">Leaf extractions</tissue>
    </source>
</reference>
<protein>
    <submittedName>
        <fullName evidence="1">Uncharacterized protein</fullName>
    </submittedName>
</protein>